<feature type="binding site" evidence="1">
    <location>
        <position position="242"/>
    </location>
    <ligand>
        <name>ATP</name>
        <dbReference type="ChEBI" id="CHEBI:30616"/>
    </ligand>
</feature>
<comment type="similarity">
    <text evidence="1">Belongs to the thiamine-monophosphate kinase family.</text>
</comment>
<evidence type="ECO:0000256" key="1">
    <source>
        <dbReference type="HAMAP-Rule" id="MF_02128"/>
    </source>
</evidence>
<dbReference type="GO" id="GO:0016301">
    <property type="term" value="F:kinase activity"/>
    <property type="evidence" value="ECO:0007669"/>
    <property type="project" value="UniProtKB-KW"/>
</dbReference>
<keyword evidence="1" id="KW-0067">ATP-binding</keyword>
<dbReference type="NCBIfam" id="NF004351">
    <property type="entry name" value="PRK05731.1-4"/>
    <property type="match status" value="1"/>
</dbReference>
<evidence type="ECO:0000313" key="5">
    <source>
        <dbReference type="Proteomes" id="UP001500908"/>
    </source>
</evidence>
<dbReference type="Gene3D" id="3.90.650.10">
    <property type="entry name" value="PurM-like C-terminal domain"/>
    <property type="match status" value="1"/>
</dbReference>
<accession>A0ABP7FVG2</accession>
<keyword evidence="1" id="KW-0460">Magnesium</keyword>
<feature type="binding site" evidence="1">
    <location>
        <position position="105"/>
    </location>
    <ligand>
        <name>Mg(2+)</name>
        <dbReference type="ChEBI" id="CHEBI:18420"/>
        <label>3</label>
    </ligand>
</feature>
<feature type="domain" description="PurM-like N-terminal" evidence="2">
    <location>
        <begin position="58"/>
        <end position="168"/>
    </location>
</feature>
<feature type="binding site" evidence="1">
    <location>
        <position position="60"/>
    </location>
    <ligand>
        <name>Mg(2+)</name>
        <dbReference type="ChEBI" id="CHEBI:18420"/>
        <label>3</label>
    </ligand>
</feature>
<dbReference type="PANTHER" id="PTHR30270">
    <property type="entry name" value="THIAMINE-MONOPHOSPHATE KINASE"/>
    <property type="match status" value="1"/>
</dbReference>
<evidence type="ECO:0000313" key="4">
    <source>
        <dbReference type="EMBL" id="GAA3745339.1"/>
    </source>
</evidence>
<comment type="function">
    <text evidence="1">Catalyzes the ATP-dependent phosphorylation of thiamine-monophosphate (TMP) to form thiamine-pyrophosphate (TPP), the active form of vitamin B1.</text>
</comment>
<keyword evidence="1" id="KW-0547">Nucleotide-binding</keyword>
<keyword evidence="1" id="KW-0784">Thiamine biosynthesis</keyword>
<comment type="miscellaneous">
    <text evidence="1">Reaction mechanism of ThiL seems to utilize a direct, inline transfer of the gamma-phosphate of ATP to TMP rather than a phosphorylated enzyme intermediate.</text>
</comment>
<feature type="binding site" evidence="1">
    <location>
        <position position="243"/>
    </location>
    <ligand>
        <name>Mg(2+)</name>
        <dbReference type="ChEBI" id="CHEBI:18420"/>
        <label>5</label>
    </ligand>
</feature>
<dbReference type="Proteomes" id="UP001500908">
    <property type="component" value="Unassembled WGS sequence"/>
</dbReference>
<keyword evidence="1" id="KW-0808">Transferase</keyword>
<dbReference type="InterPro" id="IPR036676">
    <property type="entry name" value="PurM-like_C_sf"/>
</dbReference>
<gene>
    <name evidence="1" type="primary">thiL</name>
    <name evidence="4" type="ORF">GCM10022402_26200</name>
</gene>
<dbReference type="InterPro" id="IPR016188">
    <property type="entry name" value="PurM-like_N"/>
</dbReference>
<sequence>MRAPSPSDVAAGLDHWPQKRHRTLRAVLSTIADIGEFGLIARLIARSPQTDDVLVGPGDDAAIVSAGDGRVVATTDLLVEGRHFRRAWSGPRDVGHKGAAQNLADIAAMAARPTALLVGLAVPADLPTVWADEFAEGLRAECVRAGAAVIGGDVVRSETLTIAITALGDLAGGAPVLRNGARPGDVVAVNGRLGWSAAGFALLEAGSDEHAPCRLAHLRPSPPYRAGVQAAELGATAMLDVSDGLVQDLGHIAADSAVAIDLDGSLLRPAPELVAAVDRLTAIGARPCSARHYLLTGGEDHALAATFPPSVDLPPQWRVIGRVTPGTGVSVDGAAALDGGWDHFS</sequence>
<feature type="binding site" evidence="1">
    <location>
        <position position="76"/>
    </location>
    <ligand>
        <name>Mg(2+)</name>
        <dbReference type="ChEBI" id="CHEBI:18420"/>
        <label>2</label>
    </ligand>
</feature>
<dbReference type="CDD" id="cd02194">
    <property type="entry name" value="ThiL"/>
    <property type="match status" value="1"/>
</dbReference>
<comment type="pathway">
    <text evidence="1">Cofactor biosynthesis; thiamine diphosphate biosynthesis; thiamine diphosphate from thiamine phosphate: step 1/1.</text>
</comment>
<dbReference type="SUPFAM" id="SSF55326">
    <property type="entry name" value="PurM N-terminal domain-like"/>
    <property type="match status" value="1"/>
</dbReference>
<feature type="binding site" evidence="1">
    <location>
        <position position="153"/>
    </location>
    <ligand>
        <name>Mg(2+)</name>
        <dbReference type="ChEBI" id="CHEBI:18420"/>
        <label>1</label>
    </ligand>
</feature>
<evidence type="ECO:0000259" key="2">
    <source>
        <dbReference type="Pfam" id="PF00586"/>
    </source>
</evidence>
<feature type="binding site" evidence="1">
    <location>
        <position position="83"/>
    </location>
    <ligand>
        <name>substrate</name>
    </ligand>
</feature>
<dbReference type="Gene3D" id="3.30.1330.10">
    <property type="entry name" value="PurM-like, N-terminal domain"/>
    <property type="match status" value="1"/>
</dbReference>
<dbReference type="PANTHER" id="PTHR30270:SF0">
    <property type="entry name" value="THIAMINE-MONOPHOSPHATE KINASE"/>
    <property type="match status" value="1"/>
</dbReference>
<proteinExistence type="inferred from homology"/>
<feature type="binding site" evidence="1">
    <location>
        <position position="105"/>
    </location>
    <ligand>
        <name>Mg(2+)</name>
        <dbReference type="ChEBI" id="CHEBI:18420"/>
        <label>4</label>
    </ligand>
</feature>
<feature type="binding site" evidence="1">
    <location>
        <position position="240"/>
    </location>
    <ligand>
        <name>Mg(2+)</name>
        <dbReference type="ChEBI" id="CHEBI:18420"/>
        <label>3</label>
    </ligand>
</feature>
<feature type="binding site" evidence="1">
    <location>
        <position position="60"/>
    </location>
    <ligand>
        <name>Mg(2+)</name>
        <dbReference type="ChEBI" id="CHEBI:18420"/>
        <label>4</label>
    </ligand>
</feature>
<feature type="binding site" evidence="1">
    <location>
        <begin position="152"/>
        <end position="153"/>
    </location>
    <ligand>
        <name>ATP</name>
        <dbReference type="ChEBI" id="CHEBI:30616"/>
    </ligand>
</feature>
<dbReference type="InterPro" id="IPR036921">
    <property type="entry name" value="PurM-like_N_sf"/>
</dbReference>
<feature type="binding site" evidence="1">
    <location>
        <position position="341"/>
    </location>
    <ligand>
        <name>substrate</name>
    </ligand>
</feature>
<dbReference type="EMBL" id="BAABDD010000010">
    <property type="protein sequence ID" value="GAA3745339.1"/>
    <property type="molecule type" value="Genomic_DNA"/>
</dbReference>
<feature type="binding site" evidence="1">
    <location>
        <position position="74"/>
    </location>
    <ligand>
        <name>Mg(2+)</name>
        <dbReference type="ChEBI" id="CHEBI:18420"/>
        <label>4</label>
    </ligand>
</feature>
<dbReference type="Pfam" id="PF00586">
    <property type="entry name" value="AIRS"/>
    <property type="match status" value="1"/>
</dbReference>
<dbReference type="Pfam" id="PF02769">
    <property type="entry name" value="AIRS_C"/>
    <property type="match status" value="1"/>
</dbReference>
<feature type="binding site" evidence="1">
    <location>
        <position position="76"/>
    </location>
    <ligand>
        <name>Mg(2+)</name>
        <dbReference type="ChEBI" id="CHEBI:18420"/>
        <label>1</label>
    </ligand>
</feature>
<comment type="catalytic activity">
    <reaction evidence="1">
        <text>thiamine phosphate + ATP = thiamine diphosphate + ADP</text>
        <dbReference type="Rhea" id="RHEA:15913"/>
        <dbReference type="ChEBI" id="CHEBI:30616"/>
        <dbReference type="ChEBI" id="CHEBI:37575"/>
        <dbReference type="ChEBI" id="CHEBI:58937"/>
        <dbReference type="ChEBI" id="CHEBI:456216"/>
        <dbReference type="EC" id="2.7.4.16"/>
    </reaction>
</comment>
<dbReference type="PIRSF" id="PIRSF005303">
    <property type="entry name" value="Thiam_monoph_kin"/>
    <property type="match status" value="1"/>
</dbReference>
<dbReference type="SUPFAM" id="SSF56042">
    <property type="entry name" value="PurM C-terminal domain-like"/>
    <property type="match status" value="1"/>
</dbReference>
<organism evidence="4 5">
    <name type="scientific">Salinactinospora qingdaonensis</name>
    <dbReference type="NCBI Taxonomy" id="702744"/>
    <lineage>
        <taxon>Bacteria</taxon>
        <taxon>Bacillati</taxon>
        <taxon>Actinomycetota</taxon>
        <taxon>Actinomycetes</taxon>
        <taxon>Streptosporangiales</taxon>
        <taxon>Nocardiopsidaceae</taxon>
        <taxon>Salinactinospora</taxon>
    </lineage>
</organism>
<feature type="binding site" evidence="1">
    <location>
        <position position="105"/>
    </location>
    <ligand>
        <name>Mg(2+)</name>
        <dbReference type="ChEBI" id="CHEBI:18420"/>
        <label>2</label>
    </ligand>
</feature>
<keyword evidence="1 4" id="KW-0418">Kinase</keyword>
<feature type="domain" description="PurM-like C-terminal" evidence="3">
    <location>
        <begin position="182"/>
        <end position="331"/>
    </location>
</feature>
<keyword evidence="1" id="KW-0479">Metal-binding</keyword>
<name>A0ABP7FVG2_9ACTN</name>
<comment type="caution">
    <text evidence="4">The sequence shown here is derived from an EMBL/GenBank/DDBJ whole genome shotgun (WGS) entry which is preliminary data.</text>
</comment>
<protein>
    <recommendedName>
        <fullName evidence="1">Thiamine-monophosphate kinase</fullName>
        <shortName evidence="1">TMP kinase</shortName>
        <shortName evidence="1">Thiamine-phosphate kinase</shortName>
        <ecNumber evidence="1">2.7.4.16</ecNumber>
    </recommendedName>
</protein>
<keyword evidence="5" id="KW-1185">Reference proteome</keyword>
<reference evidence="5" key="1">
    <citation type="journal article" date="2019" name="Int. J. Syst. Evol. Microbiol.">
        <title>The Global Catalogue of Microorganisms (GCM) 10K type strain sequencing project: providing services to taxonomists for standard genome sequencing and annotation.</title>
        <authorList>
            <consortium name="The Broad Institute Genomics Platform"/>
            <consortium name="The Broad Institute Genome Sequencing Center for Infectious Disease"/>
            <person name="Wu L."/>
            <person name="Ma J."/>
        </authorList>
    </citation>
    <scope>NUCLEOTIDE SEQUENCE [LARGE SCALE GENOMIC DNA]</scope>
    <source>
        <strain evidence="5">JCM 17137</strain>
    </source>
</reference>
<dbReference type="InterPro" id="IPR006283">
    <property type="entry name" value="ThiL-like"/>
</dbReference>
<dbReference type="EC" id="2.7.4.16" evidence="1"/>
<comment type="caution">
    <text evidence="1">Lacks conserved residue(s) required for the propagation of feature annotation.</text>
</comment>
<feature type="binding site" evidence="1">
    <location>
        <position position="178"/>
    </location>
    <ligand>
        <name>ATP</name>
        <dbReference type="ChEBI" id="CHEBI:30616"/>
    </ligand>
</feature>
<dbReference type="NCBIfam" id="TIGR01379">
    <property type="entry name" value="thiL"/>
    <property type="match status" value="1"/>
</dbReference>
<feature type="binding site" evidence="1">
    <location>
        <position position="75"/>
    </location>
    <ligand>
        <name>Mg(2+)</name>
        <dbReference type="ChEBI" id="CHEBI:18420"/>
        <label>1</label>
    </ligand>
</feature>
<dbReference type="InterPro" id="IPR010918">
    <property type="entry name" value="PurM-like_C_dom"/>
</dbReference>
<feature type="binding site" evidence="1">
    <location>
        <position position="299"/>
    </location>
    <ligand>
        <name>substrate</name>
    </ligand>
</feature>
<dbReference type="HAMAP" id="MF_02128">
    <property type="entry name" value="TMP_kinase"/>
    <property type="match status" value="1"/>
</dbReference>
<evidence type="ECO:0000259" key="3">
    <source>
        <dbReference type="Pfam" id="PF02769"/>
    </source>
</evidence>